<organism evidence="3 4">
    <name type="scientific">Candidatus Kaiserbacteria bacterium CG10_big_fil_rev_8_21_14_0_10_49_17</name>
    <dbReference type="NCBI Taxonomy" id="1974609"/>
    <lineage>
        <taxon>Bacteria</taxon>
        <taxon>Candidatus Kaiseribacteriota</taxon>
    </lineage>
</organism>
<evidence type="ECO:0000256" key="1">
    <source>
        <dbReference type="ARBA" id="ARBA00007637"/>
    </source>
</evidence>
<accession>A0A2M6WE37</accession>
<proteinExistence type="inferred from homology"/>
<evidence type="ECO:0000313" key="4">
    <source>
        <dbReference type="Proteomes" id="UP000228809"/>
    </source>
</evidence>
<dbReference type="PANTHER" id="PTHR43000">
    <property type="entry name" value="DTDP-D-GLUCOSE 4,6-DEHYDRATASE-RELATED"/>
    <property type="match status" value="1"/>
</dbReference>
<evidence type="ECO:0000313" key="3">
    <source>
        <dbReference type="EMBL" id="PIT91004.1"/>
    </source>
</evidence>
<reference evidence="4" key="1">
    <citation type="submission" date="2017-09" db="EMBL/GenBank/DDBJ databases">
        <title>Depth-based differentiation of microbial function through sediment-hosted aquifers and enrichment of novel symbionts in the deep terrestrial subsurface.</title>
        <authorList>
            <person name="Probst A.J."/>
            <person name="Ladd B."/>
            <person name="Jarett J.K."/>
            <person name="Geller-Mcgrath D.E."/>
            <person name="Sieber C.M.K."/>
            <person name="Emerson J.B."/>
            <person name="Anantharaman K."/>
            <person name="Thomas B.C."/>
            <person name="Malmstrom R."/>
            <person name="Stieglmeier M."/>
            <person name="Klingl A."/>
            <person name="Woyke T."/>
            <person name="Ryan C.M."/>
            <person name="Banfield J.F."/>
        </authorList>
    </citation>
    <scope>NUCLEOTIDE SEQUENCE [LARGE SCALE GENOMIC DNA]</scope>
</reference>
<sequence>MKVLITGGAGFIGSHIADLLIKKGHSVVVIDDLSSGDMRNVPPKARFHKISVASPHLQALFEKEKPDMVCHTAAKTNMRATLNDPLKDIPTNLIGTVKVMECAKKSGVAKVVFSSTGGALYGDAGTLPTTEDTPTNPISPYGVDKLASEKYLYYYHAVHGISATILRYSNVYGPRMERKRGGTGVVAVFLEAFLNNKKPKIFGDGKQTRDFVFVEDVAEANYKALIDTRKGFFYYNVSGGKEVSMNELAKQIGQITNRDGAIEHLPANKGEVRRSCLANKKIQKELDWKPRTTLKEGIQKTLSSIS</sequence>
<feature type="domain" description="NAD-dependent epimerase/dehydratase" evidence="2">
    <location>
        <begin position="3"/>
        <end position="227"/>
    </location>
</feature>
<name>A0A2M6WE37_9BACT</name>
<dbReference type="Pfam" id="PF01370">
    <property type="entry name" value="Epimerase"/>
    <property type="match status" value="1"/>
</dbReference>
<dbReference type="EMBL" id="PFBJ01000015">
    <property type="protein sequence ID" value="PIT91004.1"/>
    <property type="molecule type" value="Genomic_DNA"/>
</dbReference>
<comment type="similarity">
    <text evidence="1">Belongs to the NAD(P)-dependent epimerase/dehydratase family.</text>
</comment>
<comment type="caution">
    <text evidence="3">The sequence shown here is derived from an EMBL/GenBank/DDBJ whole genome shotgun (WGS) entry which is preliminary data.</text>
</comment>
<dbReference type="InterPro" id="IPR036291">
    <property type="entry name" value="NAD(P)-bd_dom_sf"/>
</dbReference>
<dbReference type="SUPFAM" id="SSF51735">
    <property type="entry name" value="NAD(P)-binding Rossmann-fold domains"/>
    <property type="match status" value="1"/>
</dbReference>
<dbReference type="Gene3D" id="3.90.25.10">
    <property type="entry name" value="UDP-galactose 4-epimerase, domain 1"/>
    <property type="match status" value="1"/>
</dbReference>
<dbReference type="InterPro" id="IPR001509">
    <property type="entry name" value="Epimerase_deHydtase"/>
</dbReference>
<dbReference type="AlphaFoldDB" id="A0A2M6WE37"/>
<dbReference type="Gene3D" id="3.40.50.720">
    <property type="entry name" value="NAD(P)-binding Rossmann-like Domain"/>
    <property type="match status" value="1"/>
</dbReference>
<gene>
    <name evidence="3" type="ORF">COU17_02805</name>
</gene>
<evidence type="ECO:0000259" key="2">
    <source>
        <dbReference type="Pfam" id="PF01370"/>
    </source>
</evidence>
<dbReference type="Proteomes" id="UP000228809">
    <property type="component" value="Unassembled WGS sequence"/>
</dbReference>
<protein>
    <submittedName>
        <fullName evidence="3">UDP-glucose 4-epimerase</fullName>
    </submittedName>
</protein>